<dbReference type="AlphaFoldDB" id="A0A940DGD5"/>
<feature type="transmembrane region" description="Helical" evidence="1">
    <location>
        <begin position="476"/>
        <end position="498"/>
    </location>
</feature>
<dbReference type="InterPro" id="IPR001927">
    <property type="entry name" value="Na/Gal_symport"/>
</dbReference>
<accession>A0A940DGD5</accession>
<feature type="transmembrane region" description="Helical" evidence="1">
    <location>
        <begin position="287"/>
        <end position="306"/>
    </location>
</feature>
<dbReference type="InterPro" id="IPR039672">
    <property type="entry name" value="MFS_2"/>
</dbReference>
<evidence type="ECO:0000313" key="3">
    <source>
        <dbReference type="Proteomes" id="UP000727857"/>
    </source>
</evidence>
<dbReference type="Gene3D" id="1.20.1250.20">
    <property type="entry name" value="MFS general substrate transporter like domains"/>
    <property type="match status" value="2"/>
</dbReference>
<dbReference type="SUPFAM" id="SSF103473">
    <property type="entry name" value="MFS general substrate transporter"/>
    <property type="match status" value="1"/>
</dbReference>
<dbReference type="PANTHER" id="PTHR11328">
    <property type="entry name" value="MAJOR FACILITATOR SUPERFAMILY DOMAIN-CONTAINING PROTEIN"/>
    <property type="match status" value="1"/>
</dbReference>
<organism evidence="2 3">
    <name type="scientific">Candidatus Stercoripulliclostridium pullicola</name>
    <dbReference type="NCBI Taxonomy" id="2840953"/>
    <lineage>
        <taxon>Bacteria</taxon>
        <taxon>Bacillati</taxon>
        <taxon>Bacillota</taxon>
        <taxon>Clostridia</taxon>
        <taxon>Eubacteriales</taxon>
        <taxon>Candidatus Stercoripulliclostridium</taxon>
    </lineage>
</organism>
<keyword evidence="1" id="KW-0472">Membrane</keyword>
<dbReference type="GO" id="GO:0008643">
    <property type="term" value="P:carbohydrate transport"/>
    <property type="evidence" value="ECO:0007669"/>
    <property type="project" value="InterPro"/>
</dbReference>
<evidence type="ECO:0000256" key="1">
    <source>
        <dbReference type="SAM" id="Phobius"/>
    </source>
</evidence>
<dbReference type="Pfam" id="PF13347">
    <property type="entry name" value="MFS_2"/>
    <property type="match status" value="1"/>
</dbReference>
<evidence type="ECO:0000313" key="2">
    <source>
        <dbReference type="EMBL" id="MBO8423708.1"/>
    </source>
</evidence>
<keyword evidence="1" id="KW-1133">Transmembrane helix</keyword>
<feature type="transmembrane region" description="Helical" evidence="1">
    <location>
        <begin position="377"/>
        <end position="399"/>
    </location>
</feature>
<feature type="transmembrane region" description="Helical" evidence="1">
    <location>
        <begin position="234"/>
        <end position="255"/>
    </location>
</feature>
<feature type="transmembrane region" description="Helical" evidence="1">
    <location>
        <begin position="321"/>
        <end position="344"/>
    </location>
</feature>
<comment type="caution">
    <text evidence="2">The sequence shown here is derived from an EMBL/GenBank/DDBJ whole genome shotgun (WGS) entry which is preliminary data.</text>
</comment>
<feature type="transmembrane region" description="Helical" evidence="1">
    <location>
        <begin position="437"/>
        <end position="456"/>
    </location>
</feature>
<feature type="transmembrane region" description="Helical" evidence="1">
    <location>
        <begin position="140"/>
        <end position="158"/>
    </location>
</feature>
<dbReference type="GO" id="GO:0015293">
    <property type="term" value="F:symporter activity"/>
    <property type="evidence" value="ECO:0007669"/>
    <property type="project" value="InterPro"/>
</dbReference>
<dbReference type="CDD" id="cd17332">
    <property type="entry name" value="MFS_MelB_like"/>
    <property type="match status" value="1"/>
</dbReference>
<dbReference type="EMBL" id="JADINF010000041">
    <property type="protein sequence ID" value="MBO8423708.1"/>
    <property type="molecule type" value="Genomic_DNA"/>
</dbReference>
<dbReference type="InterPro" id="IPR036259">
    <property type="entry name" value="MFS_trans_sf"/>
</dbReference>
<dbReference type="GO" id="GO:0005886">
    <property type="term" value="C:plasma membrane"/>
    <property type="evidence" value="ECO:0007669"/>
    <property type="project" value="TreeGrafter"/>
</dbReference>
<feature type="transmembrane region" description="Helical" evidence="1">
    <location>
        <begin position="351"/>
        <end position="371"/>
    </location>
</feature>
<protein>
    <submittedName>
        <fullName evidence="2">MFS transporter</fullName>
    </submittedName>
</protein>
<sequence length="532" mass="57979">MSEKTTFAQKFGAFSHKLFGTTPNDGDIQPKEGWSYSIAGIGQNFICTVIGSYLTVFMTDALGFNIDMNVGALTGVTAVAILMLVARLFDAFNDPIMGSIVDRTRTKYGKCRPYLLWMAIPIGIMTILCFLPWYPKNTGGFIAVSLIYVVWSVVYTVADVPYWGLSTTMTNNTTKRGNLLTIARLFCTAGAGIVTIFVPIITDAVTAKYKYTTADGKSLVNPLFAAENAQTLQYTYLIIAIVLVVISMPLFYIGFKNTKERCGTIEDNQKLPSFGHNLKLLFKNKELMLIVLSGILGGARMVYTYTGGLYFCKYALGNESAYGLLTMLVVPGGLIASVLCPWLTKKFTKKWSFIGSHILGAAAMLVMFFMWDFGKGAFIGTGGTAGLVVSVICMLLIGIPQGISNIMTYAMIGDTVEYLEWKTGERAEGICFAMQTLINKIGMAIGAFIGVIAYAMSGISPSNPEGSMTVDGLNKLWLMLVLSGVLSFIACVIPMFFYTITEDKQRWLVAEISKRKAAAGEGSEAEVVTDEQ</sequence>
<dbReference type="NCBIfam" id="TIGR00792">
    <property type="entry name" value="gph"/>
    <property type="match status" value="1"/>
</dbReference>
<dbReference type="PANTHER" id="PTHR11328:SF24">
    <property type="entry name" value="MAJOR FACILITATOR SUPERFAMILY (MFS) PROFILE DOMAIN-CONTAINING PROTEIN"/>
    <property type="match status" value="1"/>
</dbReference>
<reference evidence="2" key="1">
    <citation type="submission" date="2020-10" db="EMBL/GenBank/DDBJ databases">
        <authorList>
            <person name="Gilroy R."/>
        </authorList>
    </citation>
    <scope>NUCLEOTIDE SEQUENCE</scope>
    <source>
        <strain evidence="2">517</strain>
    </source>
</reference>
<name>A0A940DGD5_9FIRM</name>
<feature type="transmembrane region" description="Helical" evidence="1">
    <location>
        <begin position="179"/>
        <end position="201"/>
    </location>
</feature>
<dbReference type="Proteomes" id="UP000727857">
    <property type="component" value="Unassembled WGS sequence"/>
</dbReference>
<dbReference type="GO" id="GO:0006814">
    <property type="term" value="P:sodium ion transport"/>
    <property type="evidence" value="ECO:0007669"/>
    <property type="project" value="InterPro"/>
</dbReference>
<gene>
    <name evidence="2" type="ORF">IAB16_01605</name>
</gene>
<reference evidence="2" key="2">
    <citation type="journal article" date="2021" name="PeerJ">
        <title>Extensive microbial diversity within the chicken gut microbiome revealed by metagenomics and culture.</title>
        <authorList>
            <person name="Gilroy R."/>
            <person name="Ravi A."/>
            <person name="Getino M."/>
            <person name="Pursley I."/>
            <person name="Horton D.L."/>
            <person name="Alikhan N.F."/>
            <person name="Baker D."/>
            <person name="Gharbi K."/>
            <person name="Hall N."/>
            <person name="Watson M."/>
            <person name="Adriaenssens E.M."/>
            <person name="Foster-Nyarko E."/>
            <person name="Jarju S."/>
            <person name="Secka A."/>
            <person name="Antonio M."/>
            <person name="Oren A."/>
            <person name="Chaudhuri R.R."/>
            <person name="La Ragione R."/>
            <person name="Hildebrand F."/>
            <person name="Pallen M.J."/>
        </authorList>
    </citation>
    <scope>NUCLEOTIDE SEQUENCE</scope>
    <source>
        <strain evidence="2">517</strain>
    </source>
</reference>
<proteinExistence type="predicted"/>
<keyword evidence="1" id="KW-0812">Transmembrane</keyword>
<feature type="transmembrane region" description="Helical" evidence="1">
    <location>
        <begin position="114"/>
        <end position="134"/>
    </location>
</feature>
<feature type="transmembrane region" description="Helical" evidence="1">
    <location>
        <begin position="72"/>
        <end position="93"/>
    </location>
</feature>